<organism evidence="1">
    <name type="scientific">marine sediment metagenome</name>
    <dbReference type="NCBI Taxonomy" id="412755"/>
    <lineage>
        <taxon>unclassified sequences</taxon>
        <taxon>metagenomes</taxon>
        <taxon>ecological metagenomes</taxon>
    </lineage>
</organism>
<sequence length="55" mass="6496">MSVWSREQMLQCNTEACPQWGKLLELQKDKPRYTFKCNGCQASIRLIENSISFRE</sequence>
<evidence type="ECO:0000313" key="1">
    <source>
        <dbReference type="EMBL" id="KKN56967.1"/>
    </source>
</evidence>
<comment type="caution">
    <text evidence="1">The sequence shown here is derived from an EMBL/GenBank/DDBJ whole genome shotgun (WGS) entry which is preliminary data.</text>
</comment>
<dbReference type="EMBL" id="LAZR01000825">
    <property type="protein sequence ID" value="KKN56967.1"/>
    <property type="molecule type" value="Genomic_DNA"/>
</dbReference>
<dbReference type="AlphaFoldDB" id="A0A0F9S3Y1"/>
<gene>
    <name evidence="1" type="ORF">LCGC14_0566890</name>
</gene>
<reference evidence="1" key="1">
    <citation type="journal article" date="2015" name="Nature">
        <title>Complex archaea that bridge the gap between prokaryotes and eukaryotes.</title>
        <authorList>
            <person name="Spang A."/>
            <person name="Saw J.H."/>
            <person name="Jorgensen S.L."/>
            <person name="Zaremba-Niedzwiedzka K."/>
            <person name="Martijn J."/>
            <person name="Lind A.E."/>
            <person name="van Eijk R."/>
            <person name="Schleper C."/>
            <person name="Guy L."/>
            <person name="Ettema T.J."/>
        </authorList>
    </citation>
    <scope>NUCLEOTIDE SEQUENCE</scope>
</reference>
<protein>
    <submittedName>
        <fullName evidence="1">Uncharacterized protein</fullName>
    </submittedName>
</protein>
<accession>A0A0F9S3Y1</accession>
<name>A0A0F9S3Y1_9ZZZZ</name>
<proteinExistence type="predicted"/>